<organism evidence="2 3">
    <name type="scientific">Roseateles rivi</name>
    <dbReference type="NCBI Taxonomy" id="3299028"/>
    <lineage>
        <taxon>Bacteria</taxon>
        <taxon>Pseudomonadati</taxon>
        <taxon>Pseudomonadota</taxon>
        <taxon>Betaproteobacteria</taxon>
        <taxon>Burkholderiales</taxon>
        <taxon>Sphaerotilaceae</taxon>
        <taxon>Roseateles</taxon>
    </lineage>
</organism>
<evidence type="ECO:0000256" key="1">
    <source>
        <dbReference type="SAM" id="Phobius"/>
    </source>
</evidence>
<keyword evidence="1" id="KW-0812">Transmembrane</keyword>
<name>A0ABW7FX62_9BURK</name>
<sequence length="184" mass="19904">MNRWPPALQRAAQALGWPGAVGGLALLVTAALALGLWPRWAAQQAQQEAQLQALEAAARSAQSAASAAPPLLSTQAWQANLPEAATQAQRLAELLELGLRHGVNAPHTEHRLQREAQSGLQRLQVRMPVQAGYAELRQFIEAALLHDPALSLDGLKLQRKEPQDPLLEAELLWSLHARSTEGTP</sequence>
<dbReference type="Proteomes" id="UP001606099">
    <property type="component" value="Unassembled WGS sequence"/>
</dbReference>
<dbReference type="EMBL" id="JBIGHZ010000004">
    <property type="protein sequence ID" value="MFG6448896.1"/>
    <property type="molecule type" value="Genomic_DNA"/>
</dbReference>
<feature type="transmembrane region" description="Helical" evidence="1">
    <location>
        <begin position="15"/>
        <end position="37"/>
    </location>
</feature>
<proteinExistence type="predicted"/>
<comment type="caution">
    <text evidence="2">The sequence shown here is derived from an EMBL/GenBank/DDBJ whole genome shotgun (WGS) entry which is preliminary data.</text>
</comment>
<dbReference type="RefSeq" id="WP_394461571.1">
    <property type="nucleotide sequence ID" value="NZ_JBIGHZ010000004.1"/>
</dbReference>
<evidence type="ECO:0000313" key="2">
    <source>
        <dbReference type="EMBL" id="MFG6448896.1"/>
    </source>
</evidence>
<reference evidence="2 3" key="1">
    <citation type="submission" date="2024-08" db="EMBL/GenBank/DDBJ databases">
        <authorList>
            <person name="Lu H."/>
        </authorList>
    </citation>
    <scope>NUCLEOTIDE SEQUENCE [LARGE SCALE GENOMIC DNA]</scope>
    <source>
        <strain evidence="2 3">BYS180W</strain>
    </source>
</reference>
<protein>
    <submittedName>
        <fullName evidence="2">Uncharacterized protein</fullName>
    </submittedName>
</protein>
<keyword evidence="1" id="KW-1133">Transmembrane helix</keyword>
<keyword evidence="1" id="KW-0472">Membrane</keyword>
<accession>A0ABW7FX62</accession>
<keyword evidence="3" id="KW-1185">Reference proteome</keyword>
<evidence type="ECO:0000313" key="3">
    <source>
        <dbReference type="Proteomes" id="UP001606099"/>
    </source>
</evidence>
<gene>
    <name evidence="2" type="ORF">ACG0Z6_11690</name>
</gene>